<dbReference type="EMBL" id="VNIQ01000005">
    <property type="protein sequence ID" value="TYQ03245.1"/>
    <property type="molecule type" value="Genomic_DNA"/>
</dbReference>
<name>A0A652YN40_NOCGL</name>
<organism evidence="2">
    <name type="scientific">Nocardia globerula</name>
    <dbReference type="NCBI Taxonomy" id="1818"/>
    <lineage>
        <taxon>Bacteria</taxon>
        <taxon>Bacillati</taxon>
        <taxon>Actinomycetota</taxon>
        <taxon>Actinomycetes</taxon>
        <taxon>Mycobacteriales</taxon>
        <taxon>Nocardiaceae</taxon>
        <taxon>Nocardia</taxon>
    </lineage>
</organism>
<sequence length="76" mass="8265">MEKYKITLPEGTSTVGEFESDRDAIAHAVKLNHGCSDSVSVSRIDNTGKLIPTMLHCDSSPQAENHRRSSNSAQHA</sequence>
<feature type="region of interest" description="Disordered" evidence="1">
    <location>
        <begin position="56"/>
        <end position="76"/>
    </location>
</feature>
<protein>
    <submittedName>
        <fullName evidence="2">Uncharacterized protein</fullName>
    </submittedName>
</protein>
<evidence type="ECO:0000313" key="2">
    <source>
        <dbReference type="EMBL" id="TYQ03245.1"/>
    </source>
</evidence>
<comment type="caution">
    <text evidence="2">The sequence shown here is derived from an EMBL/GenBank/DDBJ whole genome shotgun (WGS) entry which is preliminary data.</text>
</comment>
<gene>
    <name evidence="2" type="ORF">FNL38_105395</name>
</gene>
<evidence type="ECO:0000256" key="1">
    <source>
        <dbReference type="SAM" id="MobiDB-lite"/>
    </source>
</evidence>
<dbReference type="AlphaFoldDB" id="A0A652YN40"/>
<proteinExistence type="predicted"/>
<reference evidence="2" key="1">
    <citation type="submission" date="2019-07" db="EMBL/GenBank/DDBJ databases">
        <title>Genomic Encyclopedia of Type Strains, Phase IV (KMG-IV): sequencing the most valuable type-strain genomes for metagenomic binning, comparative biology and taxonomic classification.</title>
        <authorList>
            <person name="Goeker M."/>
        </authorList>
    </citation>
    <scope>NUCLEOTIDE SEQUENCE</scope>
    <source>
        <strain evidence="2">DSM 44596</strain>
    </source>
</reference>
<accession>A0A652YN40</accession>